<dbReference type="AlphaFoldDB" id="A0A9W6VHQ1"/>
<proteinExistence type="predicted"/>
<reference evidence="2" key="1">
    <citation type="submission" date="2023-03" db="EMBL/GenBank/DDBJ databases">
        <title>Amycolatopsis taiwanensis NBRC 103393.</title>
        <authorList>
            <person name="Ichikawa N."/>
            <person name="Sato H."/>
            <person name="Tonouchi N."/>
        </authorList>
    </citation>
    <scope>NUCLEOTIDE SEQUENCE</scope>
    <source>
        <strain evidence="2">NBRC 103393</strain>
    </source>
</reference>
<comment type="caution">
    <text evidence="2">The sequence shown here is derived from an EMBL/GenBank/DDBJ whole genome shotgun (WGS) entry which is preliminary data.</text>
</comment>
<sequence length="292" mass="31622">MTRRHRFHLGAWITPALLAVELVLVWSGLLSIGRAILLAIVVEVALAITALGRGIIAVRRFRAGRAAGQSGWAAAEDGLAQMLPRPVARALLIEVRLWVCLLRWITRRHDGRSTNAYTYGRNLRLMLFALLSLSVLEGAVVEVVLGVLLPGTPWPWVVLGLHAYALVWIAGLATSLHTRPHLLEDGQLRLRDSVFAEITIPVSAIIGARPVRRPGPLRSGLRSDPSDGTGTLAYGETTIALALDPDQPLYTEGRPAITGLTVLHITADDPGRLLDDLREAQAELGCTPGTRL</sequence>
<organism evidence="2 3">
    <name type="scientific">Amycolatopsis taiwanensis</name>
    <dbReference type="NCBI Taxonomy" id="342230"/>
    <lineage>
        <taxon>Bacteria</taxon>
        <taxon>Bacillati</taxon>
        <taxon>Actinomycetota</taxon>
        <taxon>Actinomycetes</taxon>
        <taxon>Pseudonocardiales</taxon>
        <taxon>Pseudonocardiaceae</taxon>
        <taxon>Amycolatopsis</taxon>
    </lineage>
</organism>
<keyword evidence="1" id="KW-1133">Transmembrane helix</keyword>
<name>A0A9W6VHQ1_9PSEU</name>
<dbReference type="Proteomes" id="UP001165136">
    <property type="component" value="Unassembled WGS sequence"/>
</dbReference>
<evidence type="ECO:0000256" key="1">
    <source>
        <dbReference type="SAM" id="Phobius"/>
    </source>
</evidence>
<gene>
    <name evidence="2" type="ORF">Atai01_33000</name>
</gene>
<evidence type="ECO:0000313" key="2">
    <source>
        <dbReference type="EMBL" id="GLY66681.1"/>
    </source>
</evidence>
<protein>
    <submittedName>
        <fullName evidence="2">Uncharacterized protein</fullName>
    </submittedName>
</protein>
<keyword evidence="3" id="KW-1185">Reference proteome</keyword>
<keyword evidence="1" id="KW-0812">Transmembrane</keyword>
<feature type="transmembrane region" description="Helical" evidence="1">
    <location>
        <begin position="35"/>
        <end position="56"/>
    </location>
</feature>
<accession>A0A9W6VHQ1</accession>
<keyword evidence="1" id="KW-0472">Membrane</keyword>
<feature type="transmembrane region" description="Helical" evidence="1">
    <location>
        <begin position="154"/>
        <end position="173"/>
    </location>
</feature>
<dbReference type="EMBL" id="BSTI01000006">
    <property type="protein sequence ID" value="GLY66681.1"/>
    <property type="molecule type" value="Genomic_DNA"/>
</dbReference>
<feature type="transmembrane region" description="Helical" evidence="1">
    <location>
        <begin position="7"/>
        <end position="29"/>
    </location>
</feature>
<evidence type="ECO:0000313" key="3">
    <source>
        <dbReference type="Proteomes" id="UP001165136"/>
    </source>
</evidence>
<feature type="transmembrane region" description="Helical" evidence="1">
    <location>
        <begin position="125"/>
        <end position="148"/>
    </location>
</feature>
<dbReference type="RefSeq" id="WP_285487399.1">
    <property type="nucleotide sequence ID" value="NZ_BSTI01000006.1"/>
</dbReference>